<protein>
    <submittedName>
        <fullName evidence="6">Helix-turn-helix domain-containing protein</fullName>
    </submittedName>
</protein>
<dbReference type="Gene3D" id="1.10.10.10">
    <property type="entry name" value="Winged helix-like DNA-binding domain superfamily/Winged helix DNA-binding domain"/>
    <property type="match status" value="1"/>
</dbReference>
<accession>A0ABW8Z960</accession>
<evidence type="ECO:0000259" key="5">
    <source>
        <dbReference type="PROSITE" id="PS51118"/>
    </source>
</evidence>
<comment type="caution">
    <text evidence="6">The sequence shown here is derived from an EMBL/GenBank/DDBJ whole genome shotgun (WGS) entry which is preliminary data.</text>
</comment>
<feature type="region of interest" description="Disordered" evidence="4">
    <location>
        <begin position="128"/>
        <end position="151"/>
    </location>
</feature>
<dbReference type="SUPFAM" id="SSF46785">
    <property type="entry name" value="Winged helix' DNA-binding domain"/>
    <property type="match status" value="1"/>
</dbReference>
<feature type="domain" description="HTH hxlR-type" evidence="5">
    <location>
        <begin position="12"/>
        <end position="109"/>
    </location>
</feature>
<sequence>MAKRKSLKSDPCPVARSIDVVGDRWALLIIRDAFDGMRRFGEFQKSLGVAKNILSTRLRDLVDADIMTVVPASDGSAYQEYILTQKGKELFSVVLCLRQWGEGHLFKKGESCAPMVERTSGKPVPKIKLHTSDGKPLKPEDTVIKKKAGAH</sequence>
<dbReference type="Proteomes" id="UP001629214">
    <property type="component" value="Unassembled WGS sequence"/>
</dbReference>
<keyword evidence="7" id="KW-1185">Reference proteome</keyword>
<evidence type="ECO:0000256" key="2">
    <source>
        <dbReference type="ARBA" id="ARBA00023125"/>
    </source>
</evidence>
<gene>
    <name evidence="6" type="ORF">PQR63_10685</name>
</gene>
<dbReference type="InterPro" id="IPR002577">
    <property type="entry name" value="HTH_HxlR"/>
</dbReference>
<evidence type="ECO:0000313" key="7">
    <source>
        <dbReference type="Proteomes" id="UP001629214"/>
    </source>
</evidence>
<evidence type="ECO:0000256" key="1">
    <source>
        <dbReference type="ARBA" id="ARBA00023015"/>
    </source>
</evidence>
<proteinExistence type="predicted"/>
<keyword evidence="2" id="KW-0238">DNA-binding</keyword>
<dbReference type="PANTHER" id="PTHR33204">
    <property type="entry name" value="TRANSCRIPTIONAL REGULATOR, MARR FAMILY"/>
    <property type="match status" value="1"/>
</dbReference>
<evidence type="ECO:0000256" key="4">
    <source>
        <dbReference type="SAM" id="MobiDB-lite"/>
    </source>
</evidence>
<dbReference type="EMBL" id="JAQQFR010000006">
    <property type="protein sequence ID" value="MFL9878853.1"/>
    <property type="molecule type" value="Genomic_DNA"/>
</dbReference>
<evidence type="ECO:0000313" key="6">
    <source>
        <dbReference type="EMBL" id="MFL9878853.1"/>
    </source>
</evidence>
<keyword evidence="3" id="KW-0804">Transcription</keyword>
<dbReference type="Pfam" id="PF01638">
    <property type="entry name" value="HxlR"/>
    <property type="match status" value="1"/>
</dbReference>
<dbReference type="InterPro" id="IPR036390">
    <property type="entry name" value="WH_DNA-bd_sf"/>
</dbReference>
<dbReference type="PANTHER" id="PTHR33204:SF18">
    <property type="entry name" value="TRANSCRIPTIONAL REGULATORY PROTEIN"/>
    <property type="match status" value="1"/>
</dbReference>
<dbReference type="PROSITE" id="PS51118">
    <property type="entry name" value="HTH_HXLR"/>
    <property type="match status" value="1"/>
</dbReference>
<dbReference type="InterPro" id="IPR036388">
    <property type="entry name" value="WH-like_DNA-bd_sf"/>
</dbReference>
<dbReference type="RefSeq" id="WP_408167846.1">
    <property type="nucleotide sequence ID" value="NZ_JAQQFR010000006.1"/>
</dbReference>
<keyword evidence="1" id="KW-0805">Transcription regulation</keyword>
<name>A0ABW8Z960_9BURK</name>
<reference evidence="6 7" key="1">
    <citation type="journal article" date="2024" name="Chem. Sci.">
        <title>Discovery of megapolipeptins by genome mining of a Burkholderiales bacteria collection.</title>
        <authorList>
            <person name="Paulo B.S."/>
            <person name="Recchia M.J.J."/>
            <person name="Lee S."/>
            <person name="Fergusson C.H."/>
            <person name="Romanowski S.B."/>
            <person name="Hernandez A."/>
            <person name="Krull N."/>
            <person name="Liu D.Y."/>
            <person name="Cavanagh H."/>
            <person name="Bos A."/>
            <person name="Gray C.A."/>
            <person name="Murphy B.T."/>
            <person name="Linington R.G."/>
            <person name="Eustaquio A.S."/>
        </authorList>
    </citation>
    <scope>NUCLEOTIDE SEQUENCE [LARGE SCALE GENOMIC DNA]</scope>
    <source>
        <strain evidence="6 7">RL21-008-BIB-B</strain>
    </source>
</reference>
<evidence type="ECO:0000256" key="3">
    <source>
        <dbReference type="ARBA" id="ARBA00023163"/>
    </source>
</evidence>
<feature type="compositionally biased region" description="Basic and acidic residues" evidence="4">
    <location>
        <begin position="130"/>
        <end position="144"/>
    </location>
</feature>
<organism evidence="6 7">
    <name type="scientific">Herbaspirillum rhizosphaerae</name>
    <dbReference type="NCBI Taxonomy" id="346179"/>
    <lineage>
        <taxon>Bacteria</taxon>
        <taxon>Pseudomonadati</taxon>
        <taxon>Pseudomonadota</taxon>
        <taxon>Betaproteobacteria</taxon>
        <taxon>Burkholderiales</taxon>
        <taxon>Oxalobacteraceae</taxon>
        <taxon>Herbaspirillum</taxon>
    </lineage>
</organism>